<feature type="region of interest" description="Disordered" evidence="6">
    <location>
        <begin position="339"/>
        <end position="372"/>
    </location>
</feature>
<keyword evidence="3" id="KW-0677">Repeat</keyword>
<feature type="region of interest" description="Disordered" evidence="6">
    <location>
        <begin position="247"/>
        <end position="280"/>
    </location>
</feature>
<dbReference type="Proteomes" id="UP000887458">
    <property type="component" value="Unassembled WGS sequence"/>
</dbReference>
<dbReference type="PANTHER" id="PTHR23301:SF0">
    <property type="entry name" value="CHITIN-BINDING TYPE-2 DOMAIN-CONTAINING PROTEIN-RELATED"/>
    <property type="match status" value="1"/>
</dbReference>
<keyword evidence="2 7" id="KW-0732">Signal</keyword>
<reference evidence="9 10" key="2">
    <citation type="journal article" date="2022" name="Mol. Biol. Evol.">
        <title>Comparative Genomics Reveals Insights into the Divergent Evolution of Astigmatic Mites and Household Pest Adaptations.</title>
        <authorList>
            <person name="Xiong Q."/>
            <person name="Wan A.T."/>
            <person name="Liu X."/>
            <person name="Fung C.S."/>
            <person name="Xiao X."/>
            <person name="Malainual N."/>
            <person name="Hou J."/>
            <person name="Wang L."/>
            <person name="Wang M."/>
            <person name="Yang K.Y."/>
            <person name="Cui Y."/>
            <person name="Leung E.L."/>
            <person name="Nong W."/>
            <person name="Shin S.K."/>
            <person name="Au S.W."/>
            <person name="Jeong K.Y."/>
            <person name="Chew F.T."/>
            <person name="Hui J.H."/>
            <person name="Leung T.F."/>
            <person name="Tungtrongchitr A."/>
            <person name="Zhong N."/>
            <person name="Liu Z."/>
            <person name="Tsui S.K."/>
        </authorList>
    </citation>
    <scope>NUCLEOTIDE SEQUENCE [LARGE SCALE GENOMIC DNA]</scope>
    <source>
        <strain evidence="9">Derp</strain>
    </source>
</reference>
<evidence type="ECO:0000313" key="10">
    <source>
        <dbReference type="Proteomes" id="UP000887458"/>
    </source>
</evidence>
<organism evidence="9 10">
    <name type="scientific">Dermatophagoides pteronyssinus</name>
    <name type="common">European house dust mite</name>
    <dbReference type="NCBI Taxonomy" id="6956"/>
    <lineage>
        <taxon>Eukaryota</taxon>
        <taxon>Metazoa</taxon>
        <taxon>Ecdysozoa</taxon>
        <taxon>Arthropoda</taxon>
        <taxon>Chelicerata</taxon>
        <taxon>Arachnida</taxon>
        <taxon>Acari</taxon>
        <taxon>Acariformes</taxon>
        <taxon>Sarcoptiformes</taxon>
        <taxon>Astigmata</taxon>
        <taxon>Psoroptidia</taxon>
        <taxon>Analgoidea</taxon>
        <taxon>Pyroglyphidae</taxon>
        <taxon>Dermatophagoidinae</taxon>
        <taxon>Dermatophagoides</taxon>
    </lineage>
</organism>
<evidence type="ECO:0000256" key="6">
    <source>
        <dbReference type="SAM" id="MobiDB-lite"/>
    </source>
</evidence>
<evidence type="ECO:0000256" key="3">
    <source>
        <dbReference type="ARBA" id="ARBA00022737"/>
    </source>
</evidence>
<evidence type="ECO:0000256" key="4">
    <source>
        <dbReference type="ARBA" id="ARBA00023157"/>
    </source>
</evidence>
<feature type="domain" description="Chitin-binding type-2" evidence="8">
    <location>
        <begin position="68"/>
        <end position="124"/>
    </location>
</feature>
<dbReference type="InterPro" id="IPR036508">
    <property type="entry name" value="Chitin-bd_dom_sf"/>
</dbReference>
<name>A0ABQ8JBE8_DERPT</name>
<proteinExistence type="predicted"/>
<keyword evidence="5" id="KW-0325">Glycoprotein</keyword>
<dbReference type="SMART" id="SM00494">
    <property type="entry name" value="ChtBD2"/>
    <property type="match status" value="2"/>
</dbReference>
<evidence type="ECO:0000256" key="1">
    <source>
        <dbReference type="ARBA" id="ARBA00022669"/>
    </source>
</evidence>
<feature type="signal peptide" evidence="7">
    <location>
        <begin position="1"/>
        <end position="21"/>
    </location>
</feature>
<protein>
    <recommendedName>
        <fullName evidence="8">Chitin-binding type-2 domain-containing protein</fullName>
    </recommendedName>
</protein>
<keyword evidence="1" id="KW-0147">Chitin-binding</keyword>
<evidence type="ECO:0000256" key="5">
    <source>
        <dbReference type="ARBA" id="ARBA00023180"/>
    </source>
</evidence>
<feature type="compositionally biased region" description="Polar residues" evidence="6">
    <location>
        <begin position="247"/>
        <end position="272"/>
    </location>
</feature>
<dbReference type="Gene3D" id="2.170.140.10">
    <property type="entry name" value="Chitin binding domain"/>
    <property type="match status" value="2"/>
</dbReference>
<evidence type="ECO:0000256" key="7">
    <source>
        <dbReference type="SAM" id="SignalP"/>
    </source>
</evidence>
<feature type="domain" description="Chitin-binding type-2" evidence="8">
    <location>
        <begin position="127"/>
        <end position="182"/>
    </location>
</feature>
<feature type="compositionally biased region" description="Low complexity" evidence="6">
    <location>
        <begin position="348"/>
        <end position="360"/>
    </location>
</feature>
<dbReference type="PROSITE" id="PS50940">
    <property type="entry name" value="CHIT_BIND_II"/>
    <property type="match status" value="2"/>
</dbReference>
<sequence>MMKSLYIISLILMFISMIIDAIDFDNYQRLFRNEILSSNLNRSQIIENAIQSPTYYNYNDIWSLTTSEGKCNGSQFGTVPDPNDCRRYYLCSMDYAYERHCPSLTLFDYQQKQCVFYSNAECFSNEEFICPRKFALYRHQQKCDRYWICVNGKAKIKYCTLGQKFDVHTNRCRIASWARCTEQSNNNESMSTTTESLTPTIESNNTLESSTIIENDKNFTMTLTPSKNENVTLPSFDITSSPTFGQELVTNDTGDSQPLLPIQSNATDSQEQGLAKPSGGLKTRLIKTKTFIRSPVTRSKTIVRKKQKTKPKVKKNVAKKENNSIITSKFKMTTTSMIPTMKEKSESNKLSSYKSLVSSSTPCDDYDGNVDN</sequence>
<gene>
    <name evidence="9" type="ORF">DERP_001757</name>
</gene>
<dbReference type="EMBL" id="NJHN03000054">
    <property type="protein sequence ID" value="KAH9419924.1"/>
    <property type="molecule type" value="Genomic_DNA"/>
</dbReference>
<dbReference type="Pfam" id="PF01607">
    <property type="entry name" value="CBM_14"/>
    <property type="match status" value="2"/>
</dbReference>
<evidence type="ECO:0000259" key="8">
    <source>
        <dbReference type="PROSITE" id="PS50940"/>
    </source>
</evidence>
<evidence type="ECO:0000256" key="2">
    <source>
        <dbReference type="ARBA" id="ARBA00022729"/>
    </source>
</evidence>
<dbReference type="InterPro" id="IPR002557">
    <property type="entry name" value="Chitin-bd_dom"/>
</dbReference>
<dbReference type="SUPFAM" id="SSF57625">
    <property type="entry name" value="Invertebrate chitin-binding proteins"/>
    <property type="match status" value="2"/>
</dbReference>
<dbReference type="PANTHER" id="PTHR23301">
    <property type="entry name" value="CHITIN BINDING PERITROPHIN-A"/>
    <property type="match status" value="1"/>
</dbReference>
<dbReference type="InterPro" id="IPR051940">
    <property type="entry name" value="Chitin_bind-dev_reg"/>
</dbReference>
<accession>A0ABQ8JBE8</accession>
<keyword evidence="4" id="KW-1015">Disulfide bond</keyword>
<keyword evidence="10" id="KW-1185">Reference proteome</keyword>
<evidence type="ECO:0000313" key="9">
    <source>
        <dbReference type="EMBL" id="KAH9419924.1"/>
    </source>
</evidence>
<comment type="caution">
    <text evidence="9">The sequence shown here is derived from an EMBL/GenBank/DDBJ whole genome shotgun (WGS) entry which is preliminary data.</text>
</comment>
<reference evidence="9 10" key="1">
    <citation type="journal article" date="2018" name="J. Allergy Clin. Immunol.">
        <title>High-quality assembly of Dermatophagoides pteronyssinus genome and transcriptome reveals a wide range of novel allergens.</title>
        <authorList>
            <person name="Liu X.Y."/>
            <person name="Yang K.Y."/>
            <person name="Wang M.Q."/>
            <person name="Kwok J.S."/>
            <person name="Zeng X."/>
            <person name="Yang Z."/>
            <person name="Xiao X.J."/>
            <person name="Lau C.P."/>
            <person name="Li Y."/>
            <person name="Huang Z.M."/>
            <person name="Ba J.G."/>
            <person name="Yim A.K."/>
            <person name="Ouyang C.Y."/>
            <person name="Ngai S.M."/>
            <person name="Chan T.F."/>
            <person name="Leung E.L."/>
            <person name="Liu L."/>
            <person name="Liu Z.G."/>
            <person name="Tsui S.K."/>
        </authorList>
    </citation>
    <scope>NUCLEOTIDE SEQUENCE [LARGE SCALE GENOMIC DNA]</scope>
    <source>
        <strain evidence="9">Derp</strain>
    </source>
</reference>
<feature type="chain" id="PRO_5046619396" description="Chitin-binding type-2 domain-containing protein" evidence="7">
    <location>
        <begin position="22"/>
        <end position="372"/>
    </location>
</feature>